<organism evidence="2 3">
    <name type="scientific">Halomonas halophila</name>
    <dbReference type="NCBI Taxonomy" id="29573"/>
    <lineage>
        <taxon>Bacteria</taxon>
        <taxon>Pseudomonadati</taxon>
        <taxon>Pseudomonadota</taxon>
        <taxon>Gammaproteobacteria</taxon>
        <taxon>Oceanospirillales</taxon>
        <taxon>Halomonadaceae</taxon>
        <taxon>Halomonas</taxon>
    </lineage>
</organism>
<evidence type="ECO:0000313" key="2">
    <source>
        <dbReference type="EMBL" id="GEK72767.1"/>
    </source>
</evidence>
<gene>
    <name evidence="2" type="ORF">HHA04nite_13110</name>
</gene>
<reference evidence="2 3" key="1">
    <citation type="submission" date="2019-07" db="EMBL/GenBank/DDBJ databases">
        <title>Whole genome shotgun sequence of Halomonas halophila NBRC 102604.</title>
        <authorList>
            <person name="Hosoyama A."/>
            <person name="Uohara A."/>
            <person name="Ohji S."/>
            <person name="Ichikawa N."/>
        </authorList>
    </citation>
    <scope>NUCLEOTIDE SEQUENCE [LARGE SCALE GENOMIC DNA]</scope>
    <source>
        <strain evidence="2 3">NBRC 102604</strain>
    </source>
</reference>
<proteinExistence type="predicted"/>
<feature type="transmembrane region" description="Helical" evidence="1">
    <location>
        <begin position="37"/>
        <end position="63"/>
    </location>
</feature>
<keyword evidence="3" id="KW-1185">Reference proteome</keyword>
<sequence>MNDFFTAIGQFIGHVIRFIVDALGAGLNGLDDAASSLIGGIAGGLGIPANLLSLLVLALGLWLLWKAFSALRRRAVVATLIWVLLGVSVLSWLIN</sequence>
<feature type="transmembrane region" description="Helical" evidence="1">
    <location>
        <begin position="75"/>
        <end position="94"/>
    </location>
</feature>
<evidence type="ECO:0008006" key="4">
    <source>
        <dbReference type="Google" id="ProtNLM"/>
    </source>
</evidence>
<dbReference type="EMBL" id="BJUS01000011">
    <property type="protein sequence ID" value="GEK72767.1"/>
    <property type="molecule type" value="Genomic_DNA"/>
</dbReference>
<dbReference type="RefSeq" id="WP_046078168.1">
    <property type="nucleotide sequence ID" value="NZ_BJUS01000011.1"/>
</dbReference>
<keyword evidence="1" id="KW-0812">Transmembrane</keyword>
<evidence type="ECO:0000256" key="1">
    <source>
        <dbReference type="SAM" id="Phobius"/>
    </source>
</evidence>
<keyword evidence="1" id="KW-1133">Transmembrane helix</keyword>
<protein>
    <recommendedName>
        <fullName evidence="4">MFS transporter</fullName>
    </recommendedName>
</protein>
<name>A0ABQ0U2Y2_9GAMM</name>
<keyword evidence="1" id="KW-0472">Membrane</keyword>
<evidence type="ECO:0000313" key="3">
    <source>
        <dbReference type="Proteomes" id="UP000321121"/>
    </source>
</evidence>
<comment type="caution">
    <text evidence="2">The sequence shown here is derived from an EMBL/GenBank/DDBJ whole genome shotgun (WGS) entry which is preliminary data.</text>
</comment>
<accession>A0ABQ0U2Y2</accession>
<dbReference type="Proteomes" id="UP000321121">
    <property type="component" value="Unassembled WGS sequence"/>
</dbReference>